<dbReference type="RefSeq" id="WP_009839153.1">
    <property type="nucleotide sequence ID" value="NZ_AAOH01000008.1"/>
</dbReference>
<sequence length="408" mass="46519">MPLNSFCASAVKYCKPLALHQWLGFQLSIFLLLFSLSGVICLIDAPLRALLSGQYQPTLKTANIDWQKLETNLAAQYSGMQIYNVAVEPENYLVGKVSLMQAKTPDSPAHKIEVYFDRNTQELVAEQHQADWLHKVGRFHRNLSQMRALNIWLLAIGPLMLLVICLSFYQYRHRFVSLWQRKSNSKRVLHQWLMAWCVPMTLLIALSASWFFIESVLWQNKISVYPNLPKSDGQVREMALPLSQLMLQVQKAAPQRMIRSVSYPSSGTGTFSVLLQSEQALVYYRAEQLHFNAFTGQLLHHIKPEHVVGLAWLADLMRYLHYGEASGLMWLLLLASLGFSFAIYLVMGSYYRQLKHRQLKARFGLVKFVLLMVGNVLAIALACYGIFQLSNSAPYYGWPVVSPILAIS</sequence>
<comment type="caution">
    <text evidence="2">The sequence shown here is derived from an EMBL/GenBank/DDBJ whole genome shotgun (WGS) entry which is preliminary data.</text>
</comment>
<feature type="transmembrane region" description="Helical" evidence="1">
    <location>
        <begin position="22"/>
        <end position="45"/>
    </location>
</feature>
<dbReference type="AlphaFoldDB" id="A4CE98"/>
<feature type="transmembrane region" description="Helical" evidence="1">
    <location>
        <begin position="192"/>
        <end position="213"/>
    </location>
</feature>
<organism evidence="2 3">
    <name type="scientific">Pseudoalteromonas tunicata D2</name>
    <dbReference type="NCBI Taxonomy" id="87626"/>
    <lineage>
        <taxon>Bacteria</taxon>
        <taxon>Pseudomonadati</taxon>
        <taxon>Pseudomonadota</taxon>
        <taxon>Gammaproteobacteria</taxon>
        <taxon>Alteromonadales</taxon>
        <taxon>Pseudoalteromonadaceae</taxon>
        <taxon>Pseudoalteromonas</taxon>
    </lineage>
</organism>
<dbReference type="Pfam" id="PF03929">
    <property type="entry name" value="PepSY_TM"/>
    <property type="match status" value="1"/>
</dbReference>
<keyword evidence="1" id="KW-1133">Transmembrane helix</keyword>
<evidence type="ECO:0000256" key="1">
    <source>
        <dbReference type="SAM" id="Phobius"/>
    </source>
</evidence>
<dbReference type="Proteomes" id="UP000006201">
    <property type="component" value="Unassembled WGS sequence"/>
</dbReference>
<evidence type="ECO:0008006" key="4">
    <source>
        <dbReference type="Google" id="ProtNLM"/>
    </source>
</evidence>
<reference evidence="2 3" key="1">
    <citation type="submission" date="2006-02" db="EMBL/GenBank/DDBJ databases">
        <authorList>
            <person name="Moran M.A."/>
            <person name="Kjelleberg S."/>
            <person name="Egan S."/>
            <person name="Saunders N."/>
            <person name="Thomas T."/>
            <person name="Ferriera S."/>
            <person name="Johnson J."/>
            <person name="Kravitz S."/>
            <person name="Halpern A."/>
            <person name="Remington K."/>
            <person name="Beeson K."/>
            <person name="Tran B."/>
            <person name="Rogers Y.-H."/>
            <person name="Friedman R."/>
            <person name="Venter J.C."/>
        </authorList>
    </citation>
    <scope>NUCLEOTIDE SEQUENCE [LARGE SCALE GENOMIC DNA]</scope>
    <source>
        <strain evidence="2 3">D2</strain>
    </source>
</reference>
<dbReference type="STRING" id="87626.PTD2_10028"/>
<feature type="transmembrane region" description="Helical" evidence="1">
    <location>
        <begin position="151"/>
        <end position="171"/>
    </location>
</feature>
<evidence type="ECO:0000313" key="3">
    <source>
        <dbReference type="Proteomes" id="UP000006201"/>
    </source>
</evidence>
<keyword evidence="1" id="KW-0472">Membrane</keyword>
<name>A4CE98_9GAMM</name>
<dbReference type="PANTHER" id="PTHR34219">
    <property type="entry name" value="IRON-REGULATED INNER MEMBRANE PROTEIN-RELATED"/>
    <property type="match status" value="1"/>
</dbReference>
<keyword evidence="1" id="KW-0812">Transmembrane</keyword>
<dbReference type="InterPro" id="IPR005625">
    <property type="entry name" value="PepSY-ass_TM"/>
</dbReference>
<dbReference type="HOGENOM" id="CLU_674161_0_0_6"/>
<dbReference type="EMBL" id="AAOH01000008">
    <property type="protein sequence ID" value="EAR26910.1"/>
    <property type="molecule type" value="Genomic_DNA"/>
</dbReference>
<protein>
    <recommendedName>
        <fullName evidence="4">PepSY domain-containing protein</fullName>
    </recommendedName>
</protein>
<evidence type="ECO:0000313" key="2">
    <source>
        <dbReference type="EMBL" id="EAR26910.1"/>
    </source>
</evidence>
<dbReference type="eggNOG" id="COG3182">
    <property type="taxonomic scope" value="Bacteria"/>
</dbReference>
<feature type="transmembrane region" description="Helical" evidence="1">
    <location>
        <begin position="327"/>
        <end position="347"/>
    </location>
</feature>
<feature type="transmembrane region" description="Helical" evidence="1">
    <location>
        <begin position="368"/>
        <end position="387"/>
    </location>
</feature>
<gene>
    <name evidence="2" type="ORF">PTD2_10028</name>
</gene>
<accession>A4CE98</accession>
<proteinExistence type="predicted"/>
<keyword evidence="3" id="KW-1185">Reference proteome</keyword>